<name>A0A1V0TXV2_9ACTN</name>
<accession>A0A1V0TXV2</accession>
<sequence length="197" mass="22660">MFPGALDPLLPLSFHQEFGVGATAASAPMRIFLGFLWGIWRGFWVFVLPRWAAELIFPSIMRRETFGMRVDRAAYRAMRRPFHRGSWSGGENSTARHFWRAVRTTPGEQGKADHDLFVLVLTDQRMLLLSRHRAYQREQVYEALGLFEIPRGAYGLRRDVPGSWFTHRLDLAFGDGSWIALNMYDENDEKQLAALLG</sequence>
<reference evidence="1 2" key="1">
    <citation type="submission" date="2017-04" db="EMBL/GenBank/DDBJ databases">
        <title>Complete Genome Sequence of Streptomyces gilvosporeus F607, a Capable Producer of Natamycin.</title>
        <authorList>
            <person name="Zong G."/>
            <person name="Zhong C."/>
            <person name="Fu J."/>
            <person name="Qin R."/>
            <person name="Cao G."/>
        </authorList>
    </citation>
    <scope>NUCLEOTIDE SEQUENCE [LARGE SCALE GENOMIC DNA]</scope>
    <source>
        <strain evidence="1 2">F607</strain>
    </source>
</reference>
<dbReference type="OrthoDB" id="3866741at2"/>
<evidence type="ECO:0000313" key="2">
    <source>
        <dbReference type="Proteomes" id="UP000192726"/>
    </source>
</evidence>
<keyword evidence="2" id="KW-1185">Reference proteome</keyword>
<evidence type="ECO:0000313" key="1">
    <source>
        <dbReference type="EMBL" id="ARF57731.1"/>
    </source>
</evidence>
<proteinExistence type="predicted"/>
<organism evidence="1 2">
    <name type="scientific">Streptomyces gilvosporeus</name>
    <dbReference type="NCBI Taxonomy" id="553510"/>
    <lineage>
        <taxon>Bacteria</taxon>
        <taxon>Bacillati</taxon>
        <taxon>Actinomycetota</taxon>
        <taxon>Actinomycetes</taxon>
        <taxon>Kitasatosporales</taxon>
        <taxon>Streptomycetaceae</taxon>
        <taxon>Streptomyces</taxon>
    </lineage>
</organism>
<protein>
    <submittedName>
        <fullName evidence="1">Uncharacterized protein</fullName>
    </submittedName>
</protein>
<dbReference type="RefSeq" id="WP_083107717.1">
    <property type="nucleotide sequence ID" value="NZ_CP020569.1"/>
</dbReference>
<dbReference type="KEGG" id="sgv:B1H19_29220"/>
<gene>
    <name evidence="1" type="ORF">B1H19_29220</name>
</gene>
<dbReference type="AlphaFoldDB" id="A0A1V0TXV2"/>
<dbReference type="EMBL" id="CP020569">
    <property type="protein sequence ID" value="ARF57731.1"/>
    <property type="molecule type" value="Genomic_DNA"/>
</dbReference>
<dbReference type="Proteomes" id="UP000192726">
    <property type="component" value="Chromosome"/>
</dbReference>